<organism evidence="2 3">
    <name type="scientific">Staphylococcus rostri</name>
    <dbReference type="NCBI Taxonomy" id="522262"/>
    <lineage>
        <taxon>Bacteria</taxon>
        <taxon>Bacillati</taxon>
        <taxon>Bacillota</taxon>
        <taxon>Bacilli</taxon>
        <taxon>Bacillales</taxon>
        <taxon>Staphylococcaceae</taxon>
        <taxon>Staphylococcus</taxon>
    </lineage>
</organism>
<feature type="transmembrane region" description="Helical" evidence="1">
    <location>
        <begin position="5"/>
        <end position="22"/>
    </location>
</feature>
<feature type="transmembrane region" description="Helical" evidence="1">
    <location>
        <begin position="63"/>
        <end position="87"/>
    </location>
</feature>
<name>A0A2K3YXZ1_9STAP</name>
<evidence type="ECO:0000313" key="2">
    <source>
        <dbReference type="EMBL" id="PNZ30455.1"/>
    </source>
</evidence>
<dbReference type="AlphaFoldDB" id="A0A2K3YXZ1"/>
<keyword evidence="1" id="KW-0472">Membrane</keyword>
<feature type="transmembrane region" description="Helical" evidence="1">
    <location>
        <begin position="28"/>
        <end position="51"/>
    </location>
</feature>
<proteinExistence type="predicted"/>
<dbReference type="EMBL" id="PPRF01000002">
    <property type="protein sequence ID" value="PNZ30455.1"/>
    <property type="molecule type" value="Genomic_DNA"/>
</dbReference>
<sequence length="92" mass="10790">MMLLIYEILLFLIICFSYFLIQSGYMELHFGILTSMFGMFTANLVIYYILLYKSPEYNNRKKLKLFINLINVLVIISSLVILALLTIKLINL</sequence>
<keyword evidence="1" id="KW-1133">Transmembrane helix</keyword>
<keyword evidence="1" id="KW-0812">Transmembrane</keyword>
<evidence type="ECO:0000313" key="3">
    <source>
        <dbReference type="Proteomes" id="UP000242752"/>
    </source>
</evidence>
<evidence type="ECO:0000256" key="1">
    <source>
        <dbReference type="SAM" id="Phobius"/>
    </source>
</evidence>
<dbReference type="Proteomes" id="UP000242752">
    <property type="component" value="Unassembled WGS sequence"/>
</dbReference>
<keyword evidence="3" id="KW-1185">Reference proteome</keyword>
<comment type="caution">
    <text evidence="2">The sequence shown here is derived from an EMBL/GenBank/DDBJ whole genome shotgun (WGS) entry which is preliminary data.</text>
</comment>
<gene>
    <name evidence="2" type="ORF">CD122_00205</name>
</gene>
<accession>A0A2K3YXZ1</accession>
<dbReference type="OrthoDB" id="9985982at2"/>
<reference evidence="2 3" key="1">
    <citation type="submission" date="2017-08" db="EMBL/GenBank/DDBJ databases">
        <title>Draft genome sequences of 64 type strains of genus Staph aureus.</title>
        <authorList>
            <person name="Cole K."/>
            <person name="Golubchik T."/>
            <person name="Russell J."/>
            <person name="Foster D."/>
            <person name="Llewelyn M."/>
            <person name="Wilson D."/>
            <person name="Crook D."/>
            <person name="Paul J."/>
        </authorList>
    </citation>
    <scope>NUCLEOTIDE SEQUENCE [LARGE SCALE GENOMIC DNA]</scope>
    <source>
        <strain evidence="2 3">DSM 21968</strain>
    </source>
</reference>
<protein>
    <submittedName>
        <fullName evidence="2">Uncharacterized protein</fullName>
    </submittedName>
</protein>